<dbReference type="PANTHER" id="PTHR35841">
    <property type="entry name" value="PHOSPHONATES-BINDING PERIPLASMIC PROTEIN"/>
    <property type="match status" value="1"/>
</dbReference>
<sequence>MKWRMMKRRFFVGLLLGITVGCNPRNQNAGSGLLTSGTDLKTPLKFAVSDVQGLAALQRDYEPFRAALAASLGRTVEFYPVDGYTAVAAPLQSGELDIALIGPSEYVLLRARTNAIPAIGISRPGYYSAIAIRSDSSIQSVADLKGKTIAMYQVGSTSGHLGPTHILVEAGLNPKTDYQVQMLGREGSFAALRNGEVDAWAGPAGDYQKYLQNAQSSGVTFPLLEKGPPLPSDTLIVSSRMKPETIAQLRDRILVNGESLVAALGSTPENFKYQQSTLVPVEDSNYDSIREVYRAIGEGNFL</sequence>
<dbReference type="NCBIfam" id="TIGR01098">
    <property type="entry name" value="3A0109s03R"/>
    <property type="match status" value="1"/>
</dbReference>
<name>A0ABT7BVY9_9CYAN</name>
<dbReference type="Pfam" id="PF12974">
    <property type="entry name" value="Phosphonate-bd"/>
    <property type="match status" value="1"/>
</dbReference>
<dbReference type="PROSITE" id="PS51257">
    <property type="entry name" value="PROKAR_LIPOPROTEIN"/>
    <property type="match status" value="1"/>
</dbReference>
<proteinExistence type="inferred from homology"/>
<organism evidence="3 4">
    <name type="scientific">Roseofilum casamattae BLCC-M143</name>
    <dbReference type="NCBI Taxonomy" id="3022442"/>
    <lineage>
        <taxon>Bacteria</taxon>
        <taxon>Bacillati</taxon>
        <taxon>Cyanobacteriota</taxon>
        <taxon>Cyanophyceae</taxon>
        <taxon>Desertifilales</taxon>
        <taxon>Desertifilaceae</taxon>
        <taxon>Roseofilum</taxon>
        <taxon>Roseofilum casamattae</taxon>
    </lineage>
</organism>
<dbReference type="InterPro" id="IPR005770">
    <property type="entry name" value="PhnD"/>
</dbReference>
<comment type="similarity">
    <text evidence="1">Belongs to the phosphate/phosphite/phosphonate binding protein family.</text>
</comment>
<dbReference type="PANTHER" id="PTHR35841:SF1">
    <property type="entry name" value="PHOSPHONATES-BINDING PERIPLASMIC PROTEIN"/>
    <property type="match status" value="1"/>
</dbReference>
<evidence type="ECO:0000313" key="4">
    <source>
        <dbReference type="Proteomes" id="UP001232992"/>
    </source>
</evidence>
<evidence type="ECO:0000313" key="3">
    <source>
        <dbReference type="EMBL" id="MDJ1183359.1"/>
    </source>
</evidence>
<reference evidence="3 4" key="1">
    <citation type="submission" date="2023-01" db="EMBL/GenBank/DDBJ databases">
        <title>Novel diversity within Roseofilum (Cyanobacteria; Desertifilaceae) from marine benthic mats with descriptions of four novel species.</title>
        <authorList>
            <person name="Wang Y."/>
            <person name="Berthold D.E."/>
            <person name="Hu J."/>
            <person name="Lefler F.W."/>
            <person name="Laughinghouse H.D. IV."/>
        </authorList>
    </citation>
    <scope>NUCLEOTIDE SEQUENCE [LARGE SCALE GENOMIC DNA]</scope>
    <source>
        <strain evidence="3 4">BLCC-M143</strain>
    </source>
</reference>
<gene>
    <name evidence="3" type="primary">phnD</name>
    <name evidence="3" type="ORF">PMH09_09120</name>
</gene>
<accession>A0ABT7BVY9</accession>
<comment type="caution">
    <text evidence="3">The sequence shown here is derived from an EMBL/GenBank/DDBJ whole genome shotgun (WGS) entry which is preliminary data.</text>
</comment>
<evidence type="ECO:0000256" key="1">
    <source>
        <dbReference type="ARBA" id="ARBA00007162"/>
    </source>
</evidence>
<protein>
    <submittedName>
        <fullName evidence="3">Phosphate/phosphite/phosphonate ABC transporter substrate-binding protein</fullName>
    </submittedName>
</protein>
<dbReference type="Gene3D" id="3.40.190.10">
    <property type="entry name" value="Periplasmic binding protein-like II"/>
    <property type="match status" value="2"/>
</dbReference>
<evidence type="ECO:0000256" key="2">
    <source>
        <dbReference type="ARBA" id="ARBA00022729"/>
    </source>
</evidence>
<dbReference type="Proteomes" id="UP001232992">
    <property type="component" value="Unassembled WGS sequence"/>
</dbReference>
<dbReference type="EMBL" id="JAQOSQ010000007">
    <property type="protein sequence ID" value="MDJ1183359.1"/>
    <property type="molecule type" value="Genomic_DNA"/>
</dbReference>
<keyword evidence="2" id="KW-0732">Signal</keyword>
<keyword evidence="4" id="KW-1185">Reference proteome</keyword>
<dbReference type="SUPFAM" id="SSF53850">
    <property type="entry name" value="Periplasmic binding protein-like II"/>
    <property type="match status" value="1"/>
</dbReference>